<organism evidence="3 4">
    <name type="scientific">Paramecium octaurelia</name>
    <dbReference type="NCBI Taxonomy" id="43137"/>
    <lineage>
        <taxon>Eukaryota</taxon>
        <taxon>Sar</taxon>
        <taxon>Alveolata</taxon>
        <taxon>Ciliophora</taxon>
        <taxon>Intramacronucleata</taxon>
        <taxon>Oligohymenophorea</taxon>
        <taxon>Peniculida</taxon>
        <taxon>Parameciidae</taxon>
        <taxon>Paramecium</taxon>
    </lineage>
</organism>
<proteinExistence type="predicted"/>
<keyword evidence="4" id="KW-1185">Reference proteome</keyword>
<gene>
    <name evidence="3" type="ORF">POCTA_138.1.T0710100</name>
</gene>
<protein>
    <recommendedName>
        <fullName evidence="2">Aminotransferase class V domain-containing protein</fullName>
    </recommendedName>
</protein>
<sequence>MDTFGLKIKEDFVIENGFVCVNHSSFGFVPKEVFSQRIEHYTKFLQNPDRFVKLDYPKYTAEIRKTAAEFLNADFNQCMLASNSADAFNSIIKNLGLTENDTILYFSIAYPMVQNTIKFMTTNYNVKEIKIELKRQHLDKQTILSLFEEQLKTQKITVAVFDNITALPSLKMPIKELILLCKQYNAINIVDAAHGSGITALDIKDLDPDFLFTNFNKWAFCPSGINILYLKEQYLDKIHHNTISIHYGKGLAKEFEYSGTKDFSLPLSLIDGVNFIKKYGLNQIIQYSLDLAWEGANLVAQIWQTELLVNDKSMHSAMVNVRIPHEDQNYCRECQKKCYEKYNVFLVVFQYDQLNWTRLSASLYNTIADYEYAAKSYLKVLKGEE</sequence>
<evidence type="ECO:0000259" key="2">
    <source>
        <dbReference type="Pfam" id="PF00266"/>
    </source>
</evidence>
<dbReference type="OMA" id="TGNCHKW"/>
<evidence type="ECO:0000313" key="3">
    <source>
        <dbReference type="EMBL" id="CAD8178521.1"/>
    </source>
</evidence>
<accession>A0A8S1VPC9</accession>
<dbReference type="OrthoDB" id="5978656at2759"/>
<dbReference type="EMBL" id="CAJJDP010000070">
    <property type="protein sequence ID" value="CAD8178521.1"/>
    <property type="molecule type" value="Genomic_DNA"/>
</dbReference>
<dbReference type="Proteomes" id="UP000683925">
    <property type="component" value="Unassembled WGS sequence"/>
</dbReference>
<dbReference type="InterPro" id="IPR000192">
    <property type="entry name" value="Aminotrans_V_dom"/>
</dbReference>
<evidence type="ECO:0000256" key="1">
    <source>
        <dbReference type="ARBA" id="ARBA00022898"/>
    </source>
</evidence>
<dbReference type="PANTHER" id="PTHR43092">
    <property type="entry name" value="L-CYSTEINE DESULFHYDRASE"/>
    <property type="match status" value="1"/>
</dbReference>
<keyword evidence="1" id="KW-0663">Pyridoxal phosphate</keyword>
<comment type="caution">
    <text evidence="3">The sequence shown here is derived from an EMBL/GenBank/DDBJ whole genome shotgun (WGS) entry which is preliminary data.</text>
</comment>
<dbReference type="PANTHER" id="PTHR43092:SF2">
    <property type="entry name" value="HERCYNYLCYSTEINE SULFOXIDE LYASE"/>
    <property type="match status" value="1"/>
</dbReference>
<evidence type="ECO:0000313" key="4">
    <source>
        <dbReference type="Proteomes" id="UP000683925"/>
    </source>
</evidence>
<name>A0A8S1VPC9_PAROT</name>
<dbReference type="AlphaFoldDB" id="A0A8S1VPC9"/>
<reference evidence="3" key="1">
    <citation type="submission" date="2021-01" db="EMBL/GenBank/DDBJ databases">
        <authorList>
            <consortium name="Genoscope - CEA"/>
            <person name="William W."/>
        </authorList>
    </citation>
    <scope>NUCLEOTIDE SEQUENCE</scope>
</reference>
<dbReference type="Pfam" id="PF00266">
    <property type="entry name" value="Aminotran_5"/>
    <property type="match status" value="1"/>
</dbReference>
<feature type="domain" description="Aminotransferase class V" evidence="2">
    <location>
        <begin position="30"/>
        <end position="324"/>
    </location>
</feature>